<feature type="region of interest" description="Disordered" evidence="4">
    <location>
        <begin position="371"/>
        <end position="396"/>
    </location>
</feature>
<dbReference type="InterPro" id="IPR008271">
    <property type="entry name" value="Ser/Thr_kinase_AS"/>
</dbReference>
<evidence type="ECO:0000256" key="3">
    <source>
        <dbReference type="ARBA" id="ARBA00030237"/>
    </source>
</evidence>
<sequence>MASAALAHFKLEAEIFPTYTSHISYRNDRARGRRKEKVEKRWYKDKVLGHGTFGEVCLEIYRQGDSIADTRAVKKIEKAKMQSWNVDYERELLALAQFSKVQYEDEENLVKFFGFFENADAVFLAMEYFSYGDLAQYLKSPLSEPEIKQITEDVVEGLKVMHAEGFTHRDLKPQNIFVVKKFPEPWWVKIGDFGIAKRVGEQTVLRTRTGTQDYQAPEVYGCVEELEETSIYTNAVDMWSLGCVVYSLSTEGAVPFPTYSAVNRFCNGTLSFPDEGLSMTLSSGGVQFVKDLLVRLPSERLTAEAALHSPWLQKLHEPFQSPSRPTTLSQKQPGVAKLPYSAPIDPMVTNSTQDAAPFLIPKHAETIATSGNSIARPSKDQNLDQPRVGPTNASSESLDAWHDALEANWIGEEDEKGWGEEGGEGQRDSETIFAFPTDNTRDHEGLSITPLRRTVLPQISVPIEEEEHREATWLLRGAGFDFDAPNYSPEAAWFWAAKHGYKGLLANPFAPTSLVIDSTRGSQTLALANEILRTLGSAEIRKISRHSLLGLRSSRYLSGRPSARDFALADFYYDEQSLFLELAAKMPLENLSVQLHLQDIWGSYDGTQVYAFWLRPFVFVQWRGLRRLDNEFVAPPGGLIQLARGLQHVQEKLNGLKGTSAGYKFRDLS</sequence>
<dbReference type="Proteomes" id="UP000324767">
    <property type="component" value="Unassembled WGS sequence"/>
</dbReference>
<organism evidence="6 7">
    <name type="scientific">Lasallia pustulata</name>
    <dbReference type="NCBI Taxonomy" id="136370"/>
    <lineage>
        <taxon>Eukaryota</taxon>
        <taxon>Fungi</taxon>
        <taxon>Dikarya</taxon>
        <taxon>Ascomycota</taxon>
        <taxon>Pezizomycotina</taxon>
        <taxon>Lecanoromycetes</taxon>
        <taxon>OSLEUM clade</taxon>
        <taxon>Umbilicariomycetidae</taxon>
        <taxon>Umbilicariales</taxon>
        <taxon>Umbilicariaceae</taxon>
        <taxon>Lasallia</taxon>
    </lineage>
</organism>
<evidence type="ECO:0000256" key="1">
    <source>
        <dbReference type="ARBA" id="ARBA00004623"/>
    </source>
</evidence>
<comment type="subcellular location">
    <subcellularLocation>
        <location evidence="1">Preautophagosomal structure membrane</location>
        <topology evidence="1">Peripheral membrane protein</topology>
    </subcellularLocation>
</comment>
<evidence type="ECO:0000256" key="2">
    <source>
        <dbReference type="ARBA" id="ARBA00023006"/>
    </source>
</evidence>
<gene>
    <name evidence="6" type="ORF">FRX48_03435</name>
</gene>
<evidence type="ECO:0000256" key="4">
    <source>
        <dbReference type="SAM" id="MobiDB-lite"/>
    </source>
</evidence>
<dbReference type="GO" id="GO:0006914">
    <property type="term" value="P:autophagy"/>
    <property type="evidence" value="ECO:0007669"/>
    <property type="project" value="UniProtKB-KW"/>
</dbReference>
<dbReference type="PROSITE" id="PS00108">
    <property type="entry name" value="PROTEIN_KINASE_ST"/>
    <property type="match status" value="1"/>
</dbReference>
<dbReference type="SUPFAM" id="SSF56112">
    <property type="entry name" value="Protein kinase-like (PK-like)"/>
    <property type="match status" value="1"/>
</dbReference>
<dbReference type="AlphaFoldDB" id="A0A5M8PSN9"/>
<protein>
    <recommendedName>
        <fullName evidence="3">Autophagy-related protein 1</fullName>
    </recommendedName>
</protein>
<dbReference type="Pfam" id="PF00069">
    <property type="entry name" value="Pkinase"/>
    <property type="match status" value="1"/>
</dbReference>
<accession>A0A5M8PSN9</accession>
<dbReference type="InterPro" id="IPR011009">
    <property type="entry name" value="Kinase-like_dom_sf"/>
</dbReference>
<dbReference type="InterPro" id="IPR045269">
    <property type="entry name" value="Atg1-like"/>
</dbReference>
<dbReference type="PANTHER" id="PTHR24348">
    <property type="entry name" value="SERINE/THREONINE-PROTEIN KINASE UNC-51-RELATED"/>
    <property type="match status" value="1"/>
</dbReference>
<dbReference type="InterPro" id="IPR000719">
    <property type="entry name" value="Prot_kinase_dom"/>
</dbReference>
<feature type="domain" description="Protein kinase" evidence="5">
    <location>
        <begin position="42"/>
        <end position="312"/>
    </location>
</feature>
<dbReference type="GO" id="GO:0004674">
    <property type="term" value="F:protein serine/threonine kinase activity"/>
    <property type="evidence" value="ECO:0007669"/>
    <property type="project" value="InterPro"/>
</dbReference>
<dbReference type="PROSITE" id="PS50011">
    <property type="entry name" value="PROTEIN_KINASE_DOM"/>
    <property type="match status" value="1"/>
</dbReference>
<dbReference type="OrthoDB" id="10252171at2759"/>
<proteinExistence type="predicted"/>
<evidence type="ECO:0000259" key="5">
    <source>
        <dbReference type="PROSITE" id="PS50011"/>
    </source>
</evidence>
<comment type="caution">
    <text evidence="6">The sequence shown here is derived from an EMBL/GenBank/DDBJ whole genome shotgun (WGS) entry which is preliminary data.</text>
</comment>
<dbReference type="GO" id="GO:0010506">
    <property type="term" value="P:regulation of autophagy"/>
    <property type="evidence" value="ECO:0007669"/>
    <property type="project" value="InterPro"/>
</dbReference>
<keyword evidence="2" id="KW-0072">Autophagy</keyword>
<evidence type="ECO:0000313" key="7">
    <source>
        <dbReference type="Proteomes" id="UP000324767"/>
    </source>
</evidence>
<name>A0A5M8PSN9_9LECA</name>
<dbReference type="EMBL" id="VXIT01000005">
    <property type="protein sequence ID" value="KAA6412444.1"/>
    <property type="molecule type" value="Genomic_DNA"/>
</dbReference>
<keyword evidence="6" id="KW-0808">Transferase</keyword>
<dbReference type="SMART" id="SM00220">
    <property type="entry name" value="S_TKc"/>
    <property type="match status" value="1"/>
</dbReference>
<reference evidence="6 7" key="1">
    <citation type="submission" date="2019-09" db="EMBL/GenBank/DDBJ databases">
        <title>The hologenome of the rock-dwelling lichen Lasallia pustulata.</title>
        <authorList>
            <person name="Greshake Tzovaras B."/>
            <person name="Segers F."/>
            <person name="Bicker A."/>
            <person name="Dal Grande F."/>
            <person name="Otte J."/>
            <person name="Hankeln T."/>
            <person name="Schmitt I."/>
            <person name="Ebersberger I."/>
        </authorList>
    </citation>
    <scope>NUCLEOTIDE SEQUENCE [LARGE SCALE GENOMIC DNA]</scope>
    <source>
        <strain evidence="6">A1-1</strain>
    </source>
</reference>
<keyword evidence="6" id="KW-0418">Kinase</keyword>
<dbReference type="Gene3D" id="1.10.510.10">
    <property type="entry name" value="Transferase(Phosphotransferase) domain 1"/>
    <property type="match status" value="1"/>
</dbReference>
<dbReference type="GO" id="GO:0034045">
    <property type="term" value="C:phagophore assembly site membrane"/>
    <property type="evidence" value="ECO:0007669"/>
    <property type="project" value="UniProtKB-SubCell"/>
</dbReference>
<evidence type="ECO:0000313" key="6">
    <source>
        <dbReference type="EMBL" id="KAA6412444.1"/>
    </source>
</evidence>
<dbReference type="GO" id="GO:0005524">
    <property type="term" value="F:ATP binding"/>
    <property type="evidence" value="ECO:0007669"/>
    <property type="project" value="InterPro"/>
</dbReference>